<proteinExistence type="predicted"/>
<dbReference type="Proteomes" id="UP001596026">
    <property type="component" value="Unassembled WGS sequence"/>
</dbReference>
<evidence type="ECO:0000256" key="2">
    <source>
        <dbReference type="SAM" id="Phobius"/>
    </source>
</evidence>
<feature type="transmembrane region" description="Helical" evidence="2">
    <location>
        <begin position="7"/>
        <end position="25"/>
    </location>
</feature>
<reference evidence="4" key="1">
    <citation type="journal article" date="2019" name="Int. J. Syst. Evol. Microbiol.">
        <title>The Global Catalogue of Microorganisms (GCM) 10K type strain sequencing project: providing services to taxonomists for standard genome sequencing and annotation.</title>
        <authorList>
            <consortium name="The Broad Institute Genomics Platform"/>
            <consortium name="The Broad Institute Genome Sequencing Center for Infectious Disease"/>
            <person name="Wu L."/>
            <person name="Ma J."/>
        </authorList>
    </citation>
    <scope>NUCLEOTIDE SEQUENCE [LARGE SCALE GENOMIC DNA]</scope>
    <source>
        <strain evidence="4">CGMCC 1.19061</strain>
    </source>
</reference>
<dbReference type="EMBL" id="JBHSGT010000034">
    <property type="protein sequence ID" value="MFC4710000.1"/>
    <property type="molecule type" value="Genomic_DNA"/>
</dbReference>
<keyword evidence="2" id="KW-0812">Transmembrane</keyword>
<feature type="transmembrane region" description="Helical" evidence="2">
    <location>
        <begin position="31"/>
        <end position="47"/>
    </location>
</feature>
<keyword evidence="1" id="KW-0175">Coiled coil</keyword>
<evidence type="ECO:0000256" key="1">
    <source>
        <dbReference type="SAM" id="Coils"/>
    </source>
</evidence>
<sequence>MKNKKNKSRLIIGSILALIFISIMVGDGGGIGFVLFVLGAVLLFFGLRTKGNAKPQETLPSLTKKREEAYLANGMTPREIDIFRETLNQTKQQINQLQKNIQNNARLKAIDLRHDTLRAAKALFKELVKEPTRLHEASHFLYTHLPNLVDLTDKYIEINNHEVKSRKTYDKMEESIQIIDQLAALITSDYQRFVADDLDDLDVELSIAKQSLKRDNNYSQTESNK</sequence>
<dbReference type="RefSeq" id="WP_379964486.1">
    <property type="nucleotide sequence ID" value="NZ_JBHSGT010000034.1"/>
</dbReference>
<evidence type="ECO:0000313" key="4">
    <source>
        <dbReference type="Proteomes" id="UP001596026"/>
    </source>
</evidence>
<gene>
    <name evidence="3" type="ORF">ACFO3L_05065</name>
</gene>
<dbReference type="Pfam" id="PF10112">
    <property type="entry name" value="Halogen_Hydrol"/>
    <property type="match status" value="1"/>
</dbReference>
<feature type="coiled-coil region" evidence="1">
    <location>
        <begin position="80"/>
        <end position="107"/>
    </location>
</feature>
<organism evidence="3 4">
    <name type="scientific">Enterococcus eurekensis</name>
    <dbReference type="NCBI Taxonomy" id="1159753"/>
    <lineage>
        <taxon>Bacteria</taxon>
        <taxon>Bacillati</taxon>
        <taxon>Bacillota</taxon>
        <taxon>Bacilli</taxon>
        <taxon>Lactobacillales</taxon>
        <taxon>Enterococcaceae</taxon>
        <taxon>Enterococcus</taxon>
    </lineage>
</organism>
<dbReference type="InterPro" id="IPR018770">
    <property type="entry name" value="ChloroindolylP_hydrolase"/>
</dbReference>
<keyword evidence="2" id="KW-0472">Membrane</keyword>
<keyword evidence="4" id="KW-1185">Reference proteome</keyword>
<accession>A0ABV9M528</accession>
<comment type="caution">
    <text evidence="3">The sequence shown here is derived from an EMBL/GenBank/DDBJ whole genome shotgun (WGS) entry which is preliminary data.</text>
</comment>
<evidence type="ECO:0000313" key="3">
    <source>
        <dbReference type="EMBL" id="MFC4710000.1"/>
    </source>
</evidence>
<keyword evidence="2" id="KW-1133">Transmembrane helix</keyword>
<protein>
    <submittedName>
        <fullName evidence="3">5-bromo-4-chloroindolyl phosphate hydrolysis family protein</fullName>
    </submittedName>
</protein>
<name>A0ABV9M528_9ENTE</name>